<reference evidence="2 3" key="1">
    <citation type="submission" date="2016-11" db="EMBL/GenBank/DDBJ databases">
        <authorList>
            <person name="Jaros S."/>
            <person name="Januszkiewicz K."/>
            <person name="Wedrychowicz H."/>
        </authorList>
    </citation>
    <scope>NUCLEOTIDE SEQUENCE [LARGE SCALE GENOMIC DNA]</scope>
    <source>
        <strain evidence="2 3">DSM 10068</strain>
    </source>
</reference>
<protein>
    <recommendedName>
        <fullName evidence="4">DUF4330 domain-containing protein</fullName>
    </recommendedName>
</protein>
<dbReference type="Pfam" id="PF14221">
    <property type="entry name" value="DUF4330"/>
    <property type="match status" value="1"/>
</dbReference>
<evidence type="ECO:0000256" key="1">
    <source>
        <dbReference type="SAM" id="Phobius"/>
    </source>
</evidence>
<gene>
    <name evidence="2" type="ORF">SAMN02745823_01439</name>
</gene>
<accession>A0A1M5WWS2</accession>
<sequence length="165" mass="17945">MKKIIDEHGRVFGKVSIIDFLVILIVVVVGVALYLRYDVLNPTDSAAETGSITYTIKIYGVRDYTANALKAGDALFDKNNSGGYSIGTITDIAVSDAKKISETVDGKLVLGNYAAHYDVTVTVTAHGALSGGRYLVNKTYELNTNSNRTFLTKFCTFEATIMEIE</sequence>
<keyword evidence="1" id="KW-0472">Membrane</keyword>
<evidence type="ECO:0008006" key="4">
    <source>
        <dbReference type="Google" id="ProtNLM"/>
    </source>
</evidence>
<organism evidence="2 3">
    <name type="scientific">Sporobacter termitidis DSM 10068</name>
    <dbReference type="NCBI Taxonomy" id="1123282"/>
    <lineage>
        <taxon>Bacteria</taxon>
        <taxon>Bacillati</taxon>
        <taxon>Bacillota</taxon>
        <taxon>Clostridia</taxon>
        <taxon>Eubacteriales</taxon>
        <taxon>Oscillospiraceae</taxon>
        <taxon>Sporobacter</taxon>
    </lineage>
</organism>
<dbReference type="STRING" id="1123282.SAMN02745823_01439"/>
<keyword evidence="3" id="KW-1185">Reference proteome</keyword>
<evidence type="ECO:0000313" key="3">
    <source>
        <dbReference type="Proteomes" id="UP000183995"/>
    </source>
</evidence>
<keyword evidence="1" id="KW-1133">Transmembrane helix</keyword>
<proteinExistence type="predicted"/>
<evidence type="ECO:0000313" key="2">
    <source>
        <dbReference type="EMBL" id="SHH92096.1"/>
    </source>
</evidence>
<name>A0A1M5WWS2_9FIRM</name>
<dbReference type="AlphaFoldDB" id="A0A1M5WWS2"/>
<feature type="transmembrane region" description="Helical" evidence="1">
    <location>
        <begin position="12"/>
        <end position="35"/>
    </location>
</feature>
<dbReference type="Proteomes" id="UP000183995">
    <property type="component" value="Unassembled WGS sequence"/>
</dbReference>
<dbReference type="OrthoDB" id="1723529at2"/>
<dbReference type="InterPro" id="IPR025480">
    <property type="entry name" value="DUF4330"/>
</dbReference>
<dbReference type="RefSeq" id="WP_073077198.1">
    <property type="nucleotide sequence ID" value="NZ_FQXV01000004.1"/>
</dbReference>
<dbReference type="EMBL" id="FQXV01000004">
    <property type="protein sequence ID" value="SHH92096.1"/>
    <property type="molecule type" value="Genomic_DNA"/>
</dbReference>
<keyword evidence="1" id="KW-0812">Transmembrane</keyword>